<gene>
    <name evidence="3" type="ORF">KIN20_000697</name>
</gene>
<comment type="caution">
    <text evidence="3">The sequence shown here is derived from an EMBL/GenBank/DDBJ whole genome shotgun (WGS) entry which is preliminary data.</text>
</comment>
<feature type="region of interest" description="Disordered" evidence="1">
    <location>
        <begin position="550"/>
        <end position="599"/>
    </location>
</feature>
<name>A0AAD5QG90_PARTN</name>
<feature type="chain" id="PRO_5042031196" evidence="2">
    <location>
        <begin position="27"/>
        <end position="612"/>
    </location>
</feature>
<dbReference type="Proteomes" id="UP001196413">
    <property type="component" value="Unassembled WGS sequence"/>
</dbReference>
<protein>
    <submittedName>
        <fullName evidence="3">Uncharacterized protein</fullName>
    </submittedName>
</protein>
<evidence type="ECO:0000313" key="3">
    <source>
        <dbReference type="EMBL" id="KAJ1346031.1"/>
    </source>
</evidence>
<keyword evidence="4" id="KW-1185">Reference proteome</keyword>
<proteinExistence type="predicted"/>
<feature type="signal peptide" evidence="2">
    <location>
        <begin position="1"/>
        <end position="26"/>
    </location>
</feature>
<dbReference type="AlphaFoldDB" id="A0AAD5QG90"/>
<keyword evidence="2" id="KW-0732">Signal</keyword>
<sequence length="612" mass="66150">MSVFLFFVSSIVSLELLLLAFHVFRADRYNSKPHKKRAEGALMTGQSGGIGGPPNLGVLGPMGSGIPSSQIGPEFGTNFPAPSIEDYNDSSEKEEITTVTTSVDIDGGSDVDITTVASGPGTSPITLFPEEQETKSITKQTTPQPLKEIRIQLPKTSRSSINSDYTDEVVTTDGESRVAITTKAGNDGDENLLMPDRVSAAKTLNAETQTEVPNLSKLIDVLRKSRLKESEIMEIVSQVEGNDNIVKSSKIEFSAAVQNIPLKKQRKRERIAKATRELQDNIEPPEKAARAHLAHFRQLPDLASSATTTISDVTRSVVHSAEKTHFTATQQLPPLTQAEFTAENQLHRKIIPIKIEEAPYSPSSPTLGTLGEGQYTTQPNYVTALYSSSSISTTSATTTAICTTLSATASASSCQPATTTSSTKSTSAATAATATAAAAATATFTAAAFATVSSSQHATAVSSTISTSAATAATATAATATAAAATPQQQQQHSLQQPLPRLAAANTQRQFPQPYQHLQQLQQQQHSLQQPLPGVAAANTQRQFPQPYQHLQQLQPQQQLPQQQQQQSHPYFHQNQPYKTPQQVTPLQQQHFQQPQLQPQRRDSYRYWCYSC</sequence>
<dbReference type="EMBL" id="JAHQIW010000104">
    <property type="protein sequence ID" value="KAJ1346031.1"/>
    <property type="molecule type" value="Genomic_DNA"/>
</dbReference>
<evidence type="ECO:0000313" key="4">
    <source>
        <dbReference type="Proteomes" id="UP001196413"/>
    </source>
</evidence>
<evidence type="ECO:0000256" key="2">
    <source>
        <dbReference type="SAM" id="SignalP"/>
    </source>
</evidence>
<evidence type="ECO:0000256" key="1">
    <source>
        <dbReference type="SAM" id="MobiDB-lite"/>
    </source>
</evidence>
<accession>A0AAD5QG90</accession>
<organism evidence="3 4">
    <name type="scientific">Parelaphostrongylus tenuis</name>
    <name type="common">Meningeal worm</name>
    <dbReference type="NCBI Taxonomy" id="148309"/>
    <lineage>
        <taxon>Eukaryota</taxon>
        <taxon>Metazoa</taxon>
        <taxon>Ecdysozoa</taxon>
        <taxon>Nematoda</taxon>
        <taxon>Chromadorea</taxon>
        <taxon>Rhabditida</taxon>
        <taxon>Rhabditina</taxon>
        <taxon>Rhabditomorpha</taxon>
        <taxon>Strongyloidea</taxon>
        <taxon>Metastrongylidae</taxon>
        <taxon>Parelaphostrongylus</taxon>
    </lineage>
</organism>
<reference evidence="3" key="1">
    <citation type="submission" date="2021-06" db="EMBL/GenBank/DDBJ databases">
        <title>Parelaphostrongylus tenuis whole genome reference sequence.</title>
        <authorList>
            <person name="Garwood T.J."/>
            <person name="Larsen P.A."/>
            <person name="Fountain-Jones N.M."/>
            <person name="Garbe J.R."/>
            <person name="Macchietto M.G."/>
            <person name="Kania S.A."/>
            <person name="Gerhold R.W."/>
            <person name="Richards J.E."/>
            <person name="Wolf T.M."/>
        </authorList>
    </citation>
    <scope>NUCLEOTIDE SEQUENCE</scope>
    <source>
        <strain evidence="3">MNPRO001-30</strain>
        <tissue evidence="3">Meninges</tissue>
    </source>
</reference>